<feature type="compositionally biased region" description="Basic residues" evidence="1">
    <location>
        <begin position="1"/>
        <end position="14"/>
    </location>
</feature>
<evidence type="ECO:0000256" key="1">
    <source>
        <dbReference type="SAM" id="MobiDB-lite"/>
    </source>
</evidence>
<gene>
    <name evidence="2" type="ORF">CLV44_10231</name>
</gene>
<dbReference type="AlphaFoldDB" id="A0A2P8F318"/>
<feature type="compositionally biased region" description="Low complexity" evidence="1">
    <location>
        <begin position="18"/>
        <end position="31"/>
    </location>
</feature>
<sequence>MKHLRKALSNHRLIRSQPDSPAAAHSDSATTAHDELPLTWQRRKPSFDTLDAPLPPQVITLWDEIDKTYEKKV</sequence>
<dbReference type="RefSeq" id="WP_106590341.1">
    <property type="nucleotide sequence ID" value="NZ_PYGI01000002.1"/>
</dbReference>
<name>A0A2P8F318_9GAMM</name>
<reference evidence="2 3" key="1">
    <citation type="submission" date="2018-03" db="EMBL/GenBank/DDBJ databases">
        <title>Genomic Encyclopedia of Archaeal and Bacterial Type Strains, Phase II (KMG-II): from individual species to whole genera.</title>
        <authorList>
            <person name="Goeker M."/>
        </authorList>
    </citation>
    <scope>NUCLEOTIDE SEQUENCE [LARGE SCALE GENOMIC DNA]</scope>
    <source>
        <strain evidence="2 3">DSM 17586</strain>
    </source>
</reference>
<proteinExistence type="predicted"/>
<evidence type="ECO:0000313" key="2">
    <source>
        <dbReference type="EMBL" id="PSL16108.1"/>
    </source>
</evidence>
<accession>A0A2P8F318</accession>
<feature type="region of interest" description="Disordered" evidence="1">
    <location>
        <begin position="1"/>
        <end position="38"/>
    </location>
</feature>
<dbReference type="Proteomes" id="UP000242133">
    <property type="component" value="Unassembled WGS sequence"/>
</dbReference>
<protein>
    <submittedName>
        <fullName evidence="2">Uncharacterized protein</fullName>
    </submittedName>
</protein>
<evidence type="ECO:0000313" key="3">
    <source>
        <dbReference type="Proteomes" id="UP000242133"/>
    </source>
</evidence>
<organism evidence="2 3">
    <name type="scientific">Marinobacterium halophilum</name>
    <dbReference type="NCBI Taxonomy" id="267374"/>
    <lineage>
        <taxon>Bacteria</taxon>
        <taxon>Pseudomonadati</taxon>
        <taxon>Pseudomonadota</taxon>
        <taxon>Gammaproteobacteria</taxon>
        <taxon>Oceanospirillales</taxon>
        <taxon>Oceanospirillaceae</taxon>
        <taxon>Marinobacterium</taxon>
    </lineage>
</organism>
<dbReference type="EMBL" id="PYGI01000002">
    <property type="protein sequence ID" value="PSL16108.1"/>
    <property type="molecule type" value="Genomic_DNA"/>
</dbReference>
<keyword evidence="3" id="KW-1185">Reference proteome</keyword>
<comment type="caution">
    <text evidence="2">The sequence shown here is derived from an EMBL/GenBank/DDBJ whole genome shotgun (WGS) entry which is preliminary data.</text>
</comment>